<feature type="domain" description="Fe/B12 periplasmic-binding" evidence="1">
    <location>
        <begin position="41"/>
        <end position="325"/>
    </location>
</feature>
<dbReference type="InterPro" id="IPR050902">
    <property type="entry name" value="ABC_Transporter_SBP"/>
</dbReference>
<dbReference type="InterPro" id="IPR002491">
    <property type="entry name" value="ABC_transptr_periplasmic_BD"/>
</dbReference>
<reference evidence="2 3" key="1">
    <citation type="submission" date="2022-01" db="EMBL/GenBank/DDBJ databases">
        <title>Desulfofustis limnae sp. nov., a novel mesophilic sulfate-reducing bacterium isolated from marsh soil.</title>
        <authorList>
            <person name="Watanabe M."/>
            <person name="Takahashi A."/>
            <person name="Kojima H."/>
            <person name="Fukui M."/>
        </authorList>
    </citation>
    <scope>NUCLEOTIDE SEQUENCE [LARGE SCALE GENOMIC DNA]</scope>
    <source>
        <strain evidence="2 3">PPLL</strain>
    </source>
</reference>
<accession>A0ABN6M0U2</accession>
<dbReference type="RefSeq" id="WP_284153579.1">
    <property type="nucleotide sequence ID" value="NZ_AP025516.1"/>
</dbReference>
<sequence length="368" mass="40831">MLTRLLPHLVLCLLLLPSLLQARMVTDAMGRVVEVPDHVERVIGSGSGCLRLLAFLQAIDVVVAVDDIETKRRTFDARPYALAHPELKALPVFGQFRGHDNPELILSLSPQPQVIFKTASTAGHDPVELQAKTGIPVVVLDYGDLVAKRQLFYDSLRLIGTVLQRQERAEAVITFFETAITDLQQRSLIGGSEQRPSVYLGGVAYRGPHGFVSTEPSYPPFRFVNAYNRAAGDDQEAHLPAHSTVAKEQIIAWDPDILFLDLSTLQMGDQAGGLFELKNDPAYRTLTAVRHGTVYGVLPYNWYTTNYGSLLANSYFIGTLLHPEGFADIDPRQKADEIYHFLVGKSVFAEMDRLFGNLAYRPVPLTDN</sequence>
<dbReference type="Pfam" id="PF01497">
    <property type="entry name" value="Peripla_BP_2"/>
    <property type="match status" value="1"/>
</dbReference>
<dbReference type="Proteomes" id="UP000830055">
    <property type="component" value="Chromosome"/>
</dbReference>
<dbReference type="Gene3D" id="3.40.50.1980">
    <property type="entry name" value="Nitrogenase molybdenum iron protein domain"/>
    <property type="match status" value="2"/>
</dbReference>
<dbReference type="PANTHER" id="PTHR30535">
    <property type="entry name" value="VITAMIN B12-BINDING PROTEIN"/>
    <property type="match status" value="1"/>
</dbReference>
<dbReference type="SUPFAM" id="SSF53807">
    <property type="entry name" value="Helical backbone' metal receptor"/>
    <property type="match status" value="1"/>
</dbReference>
<dbReference type="CDD" id="cd01147">
    <property type="entry name" value="HemV-2"/>
    <property type="match status" value="1"/>
</dbReference>
<name>A0ABN6M0U2_9BACT</name>
<dbReference type="PROSITE" id="PS50983">
    <property type="entry name" value="FE_B12_PBP"/>
    <property type="match status" value="1"/>
</dbReference>
<gene>
    <name evidence="2" type="ORF">DPPLL_08580</name>
</gene>
<keyword evidence="3" id="KW-1185">Reference proteome</keyword>
<protein>
    <submittedName>
        <fullName evidence="2">Iron ABC transporter substrate-binding protein</fullName>
    </submittedName>
</protein>
<proteinExistence type="predicted"/>
<dbReference type="EMBL" id="AP025516">
    <property type="protein sequence ID" value="BDD86493.1"/>
    <property type="molecule type" value="Genomic_DNA"/>
</dbReference>
<evidence type="ECO:0000259" key="1">
    <source>
        <dbReference type="PROSITE" id="PS50983"/>
    </source>
</evidence>
<organism evidence="2 3">
    <name type="scientific">Desulfofustis limnaeus</name>
    <dbReference type="NCBI Taxonomy" id="2740163"/>
    <lineage>
        <taxon>Bacteria</taxon>
        <taxon>Pseudomonadati</taxon>
        <taxon>Thermodesulfobacteriota</taxon>
        <taxon>Desulfobulbia</taxon>
        <taxon>Desulfobulbales</taxon>
        <taxon>Desulfocapsaceae</taxon>
        <taxon>Desulfofustis</taxon>
    </lineage>
</organism>
<dbReference type="PANTHER" id="PTHR30535:SF34">
    <property type="entry name" value="MOLYBDATE-BINDING PROTEIN MOLA"/>
    <property type="match status" value="1"/>
</dbReference>
<evidence type="ECO:0000313" key="2">
    <source>
        <dbReference type="EMBL" id="BDD86493.1"/>
    </source>
</evidence>
<evidence type="ECO:0000313" key="3">
    <source>
        <dbReference type="Proteomes" id="UP000830055"/>
    </source>
</evidence>